<name>A0A918JMU9_9ALTE</name>
<organism evidence="1 2">
    <name type="scientific">Alteromonas halophila</name>
    <dbReference type="NCBI Taxonomy" id="516698"/>
    <lineage>
        <taxon>Bacteria</taxon>
        <taxon>Pseudomonadati</taxon>
        <taxon>Pseudomonadota</taxon>
        <taxon>Gammaproteobacteria</taxon>
        <taxon>Alteromonadales</taxon>
        <taxon>Alteromonadaceae</taxon>
        <taxon>Alteromonas/Salinimonas group</taxon>
        <taxon>Alteromonas</taxon>
    </lineage>
</organism>
<sequence>MGSDDFMRVPFPAARMITENAMIDPFLSVFVVEYSPAAVNAREGANASMAALASVTQGLTGSQ</sequence>
<keyword evidence="2" id="KW-1185">Reference proteome</keyword>
<accession>A0A918JMU9</accession>
<reference evidence="1" key="2">
    <citation type="submission" date="2020-09" db="EMBL/GenBank/DDBJ databases">
        <authorList>
            <person name="Sun Q."/>
            <person name="Kim S."/>
        </authorList>
    </citation>
    <scope>NUCLEOTIDE SEQUENCE</scope>
    <source>
        <strain evidence="1">KCTC 22164</strain>
    </source>
</reference>
<proteinExistence type="predicted"/>
<dbReference type="EMBL" id="BMXP01000007">
    <property type="protein sequence ID" value="GGW90380.1"/>
    <property type="molecule type" value="Genomic_DNA"/>
</dbReference>
<dbReference type="Proteomes" id="UP000631300">
    <property type="component" value="Unassembled WGS sequence"/>
</dbReference>
<evidence type="ECO:0000313" key="1">
    <source>
        <dbReference type="EMBL" id="GGW90380.1"/>
    </source>
</evidence>
<protein>
    <submittedName>
        <fullName evidence="1">Uncharacterized protein</fullName>
    </submittedName>
</protein>
<evidence type="ECO:0000313" key="2">
    <source>
        <dbReference type="Proteomes" id="UP000631300"/>
    </source>
</evidence>
<gene>
    <name evidence="1" type="ORF">GCM10007391_25730</name>
</gene>
<comment type="caution">
    <text evidence="1">The sequence shown here is derived from an EMBL/GenBank/DDBJ whole genome shotgun (WGS) entry which is preliminary data.</text>
</comment>
<reference evidence="1" key="1">
    <citation type="journal article" date="2014" name="Int. J. Syst. Evol. Microbiol.">
        <title>Complete genome sequence of Corynebacterium casei LMG S-19264T (=DSM 44701T), isolated from a smear-ripened cheese.</title>
        <authorList>
            <consortium name="US DOE Joint Genome Institute (JGI-PGF)"/>
            <person name="Walter F."/>
            <person name="Albersmeier A."/>
            <person name="Kalinowski J."/>
            <person name="Ruckert C."/>
        </authorList>
    </citation>
    <scope>NUCLEOTIDE SEQUENCE</scope>
    <source>
        <strain evidence="1">KCTC 22164</strain>
    </source>
</reference>
<dbReference type="AlphaFoldDB" id="A0A918JMU9"/>